<organism evidence="2 3">
    <name type="scientific">Gordonia sputi NBRC 100414</name>
    <dbReference type="NCBI Taxonomy" id="1089453"/>
    <lineage>
        <taxon>Bacteria</taxon>
        <taxon>Bacillati</taxon>
        <taxon>Actinomycetota</taxon>
        <taxon>Actinomycetes</taxon>
        <taxon>Mycobacteriales</taxon>
        <taxon>Gordoniaceae</taxon>
        <taxon>Gordonia</taxon>
    </lineage>
</organism>
<name>H5U5G8_9ACTN</name>
<evidence type="ECO:0000313" key="3">
    <source>
        <dbReference type="Proteomes" id="UP000005845"/>
    </source>
</evidence>
<sequence length="119" mass="12769">MVVPGRVAAWLEKRCNLNQLRISVRGCDSEVDSVLMAVHLAALEWRSAATGTETAASAEPAATSEAWVTTTQAAGLLGISDRAVRKAIAEGRIAATRVGNAWRIAREDLEHYRAARKVA</sequence>
<dbReference type="SUPFAM" id="SSF46955">
    <property type="entry name" value="Putative DNA-binding domain"/>
    <property type="match status" value="1"/>
</dbReference>
<dbReference type="NCBIfam" id="TIGR01764">
    <property type="entry name" value="excise"/>
    <property type="match status" value="1"/>
</dbReference>
<evidence type="ECO:0000259" key="1">
    <source>
        <dbReference type="Pfam" id="PF12728"/>
    </source>
</evidence>
<reference evidence="2 3" key="1">
    <citation type="submission" date="2012-02" db="EMBL/GenBank/DDBJ databases">
        <title>Whole genome shotgun sequence of Gordonia sputi NBRC 100414.</title>
        <authorList>
            <person name="Yoshida I."/>
            <person name="Hosoyama A."/>
            <person name="Tsuchikane K."/>
            <person name="Katsumata H."/>
            <person name="Yamazaki S."/>
            <person name="Fujita N."/>
        </authorList>
    </citation>
    <scope>NUCLEOTIDE SEQUENCE [LARGE SCALE GENOMIC DNA]</scope>
    <source>
        <strain evidence="2 3">NBRC 100414</strain>
    </source>
</reference>
<dbReference type="EMBL" id="BAFC01000116">
    <property type="protein sequence ID" value="GAB40976.1"/>
    <property type="molecule type" value="Genomic_DNA"/>
</dbReference>
<dbReference type="Proteomes" id="UP000005845">
    <property type="component" value="Unassembled WGS sequence"/>
</dbReference>
<dbReference type="AlphaFoldDB" id="H5U5G8"/>
<gene>
    <name evidence="2" type="ORF">GOSPT_118_00530</name>
</gene>
<dbReference type="InterPro" id="IPR009061">
    <property type="entry name" value="DNA-bd_dom_put_sf"/>
</dbReference>
<dbReference type="GO" id="GO:0003677">
    <property type="term" value="F:DNA binding"/>
    <property type="evidence" value="ECO:0007669"/>
    <property type="project" value="InterPro"/>
</dbReference>
<dbReference type="Pfam" id="PF12728">
    <property type="entry name" value="HTH_17"/>
    <property type="match status" value="1"/>
</dbReference>
<keyword evidence="3" id="KW-1185">Reference proteome</keyword>
<accession>H5U5G8</accession>
<dbReference type="InterPro" id="IPR010093">
    <property type="entry name" value="SinI_DNA-bd"/>
</dbReference>
<dbReference type="InterPro" id="IPR041657">
    <property type="entry name" value="HTH_17"/>
</dbReference>
<comment type="caution">
    <text evidence="2">The sequence shown here is derived from an EMBL/GenBank/DDBJ whole genome shotgun (WGS) entry which is preliminary data.</text>
</comment>
<evidence type="ECO:0000313" key="2">
    <source>
        <dbReference type="EMBL" id="GAB40976.1"/>
    </source>
</evidence>
<proteinExistence type="predicted"/>
<protein>
    <recommendedName>
        <fullName evidence="1">Helix-turn-helix domain-containing protein</fullName>
    </recommendedName>
</protein>
<dbReference type="eggNOG" id="ENOG50346I6">
    <property type="taxonomic scope" value="Bacteria"/>
</dbReference>
<feature type="domain" description="Helix-turn-helix" evidence="1">
    <location>
        <begin position="67"/>
        <end position="116"/>
    </location>
</feature>